<dbReference type="GeneID" id="40332811"/>
<dbReference type="OMA" id="LASEMNC"/>
<dbReference type="AlphaFoldDB" id="A0A3R7R9P3"/>
<dbReference type="Proteomes" id="UP000283634">
    <property type="component" value="Unassembled WGS sequence"/>
</dbReference>
<sequence length="190" mass="21734">LEDPRRNAKEIAALEEDMNSRAHELARDKKLADRAFLDPAPEGVPLCELALDDDKDFVAMEQERKRLLEDPRRNAKEIAALEEDMNSRAHELARDKKLADRAFLDPAPEGVPLCELALDDDRDFVAMEQERKRLLEDPRRNAKEIAALEEDMNSRAHELARDKKLADRAFLDSAPEGVPLRASLRWTTTR</sequence>
<feature type="domain" description="DUF7623" evidence="1">
    <location>
        <begin position="104"/>
        <end position="167"/>
    </location>
</feature>
<feature type="non-terminal residue" evidence="2">
    <location>
        <position position="1"/>
    </location>
</feature>
<dbReference type="Pfam" id="PF24610">
    <property type="entry name" value="DUF7623"/>
    <property type="match status" value="3"/>
</dbReference>
<keyword evidence="3" id="KW-1185">Reference proteome</keyword>
<feature type="non-terminal residue" evidence="2">
    <location>
        <position position="190"/>
    </location>
</feature>
<feature type="domain" description="DUF7623" evidence="1">
    <location>
        <begin position="2"/>
        <end position="33"/>
    </location>
</feature>
<dbReference type="InterPro" id="IPR056040">
    <property type="entry name" value="DUF7623"/>
</dbReference>
<evidence type="ECO:0000313" key="2">
    <source>
        <dbReference type="EMBL" id="RNE98433.1"/>
    </source>
</evidence>
<feature type="domain" description="DUF7623" evidence="1">
    <location>
        <begin position="37"/>
        <end position="100"/>
    </location>
</feature>
<proteinExistence type="predicted"/>
<evidence type="ECO:0000259" key="1">
    <source>
        <dbReference type="Pfam" id="PF24610"/>
    </source>
</evidence>
<dbReference type="OrthoDB" id="251181at2759"/>
<dbReference type="RefSeq" id="XP_029234633.1">
    <property type="nucleotide sequence ID" value="XM_029385603.1"/>
</dbReference>
<organism evidence="2 3">
    <name type="scientific">Trypanosoma rangeli</name>
    <dbReference type="NCBI Taxonomy" id="5698"/>
    <lineage>
        <taxon>Eukaryota</taxon>
        <taxon>Discoba</taxon>
        <taxon>Euglenozoa</taxon>
        <taxon>Kinetoplastea</taxon>
        <taxon>Metakinetoplastina</taxon>
        <taxon>Trypanosomatida</taxon>
        <taxon>Trypanosomatidae</taxon>
        <taxon>Trypanosoma</taxon>
        <taxon>Herpetosoma</taxon>
    </lineage>
</organism>
<accession>A0A3R7R9P3</accession>
<reference evidence="2 3" key="1">
    <citation type="journal article" date="2018" name="BMC Genomics">
        <title>Genomic comparison of Trypanosoma conorhini and Trypanosoma rangeli to Trypanosoma cruzi strains of high and low virulence.</title>
        <authorList>
            <person name="Bradwell K.R."/>
            <person name="Koparde V.N."/>
            <person name="Matveyev A.V."/>
            <person name="Serrano M.G."/>
            <person name="Alves J.M."/>
            <person name="Parikh H."/>
            <person name="Huang B."/>
            <person name="Lee V."/>
            <person name="Espinosa-Alvarez O."/>
            <person name="Ortiz P.A."/>
            <person name="Costa-Martins A.G."/>
            <person name="Teixeira M.M."/>
            <person name="Buck G.A."/>
        </authorList>
    </citation>
    <scope>NUCLEOTIDE SEQUENCE [LARGE SCALE GENOMIC DNA]</scope>
    <source>
        <strain evidence="2 3">AM80</strain>
    </source>
</reference>
<gene>
    <name evidence="2" type="ORF">TraAM80_08878</name>
</gene>
<evidence type="ECO:0000313" key="3">
    <source>
        <dbReference type="Proteomes" id="UP000283634"/>
    </source>
</evidence>
<dbReference type="EMBL" id="MKGL01000464">
    <property type="protein sequence ID" value="RNE98433.1"/>
    <property type="molecule type" value="Genomic_DNA"/>
</dbReference>
<name>A0A3R7R9P3_TRYRA</name>
<comment type="caution">
    <text evidence="2">The sequence shown here is derived from an EMBL/GenBank/DDBJ whole genome shotgun (WGS) entry which is preliminary data.</text>
</comment>
<protein>
    <submittedName>
        <fullName evidence="2">Calpain cysteine peptidase</fullName>
    </submittedName>
</protein>